<evidence type="ECO:0000256" key="2">
    <source>
        <dbReference type="ARBA" id="ARBA00008458"/>
    </source>
</evidence>
<feature type="region of interest" description="Disordered" evidence="6">
    <location>
        <begin position="932"/>
        <end position="1077"/>
    </location>
</feature>
<feature type="compositionally biased region" description="Low complexity" evidence="6">
    <location>
        <begin position="698"/>
        <end position="707"/>
    </location>
</feature>
<dbReference type="PANTHER" id="PTHR31733">
    <property type="entry name" value="RIBONUCLEASE KAPPA"/>
    <property type="match status" value="1"/>
</dbReference>
<keyword evidence="10" id="KW-1185">Reference proteome</keyword>
<feature type="region of interest" description="Disordered" evidence="6">
    <location>
        <begin position="1093"/>
        <end position="1175"/>
    </location>
</feature>
<accession>A0ABR1DRA5</accession>
<feature type="compositionally biased region" description="Basic and acidic residues" evidence="6">
    <location>
        <begin position="1137"/>
        <end position="1151"/>
    </location>
</feature>
<evidence type="ECO:0000313" key="10">
    <source>
        <dbReference type="Proteomes" id="UP001303046"/>
    </source>
</evidence>
<evidence type="ECO:0000256" key="3">
    <source>
        <dbReference type="ARBA" id="ARBA00022692"/>
    </source>
</evidence>
<feature type="region of interest" description="Disordered" evidence="6">
    <location>
        <begin position="662"/>
        <end position="775"/>
    </location>
</feature>
<evidence type="ECO:0000256" key="1">
    <source>
        <dbReference type="ARBA" id="ARBA00004141"/>
    </source>
</evidence>
<comment type="subcellular location">
    <subcellularLocation>
        <location evidence="1">Membrane</location>
        <topology evidence="1">Multi-pass membrane protein</topology>
    </subcellularLocation>
</comment>
<reference evidence="9 10" key="1">
    <citation type="submission" date="2023-08" db="EMBL/GenBank/DDBJ databases">
        <title>A Necator americanus chromosomal reference genome.</title>
        <authorList>
            <person name="Ilik V."/>
            <person name="Petrzelkova K.J."/>
            <person name="Pardy F."/>
            <person name="Fuh T."/>
            <person name="Niatou-Singa F.S."/>
            <person name="Gouil Q."/>
            <person name="Baker L."/>
            <person name="Ritchie M.E."/>
            <person name="Jex A.R."/>
            <person name="Gazzola D."/>
            <person name="Li H."/>
            <person name="Toshio Fujiwara R."/>
            <person name="Zhan B."/>
            <person name="Aroian R.V."/>
            <person name="Pafco B."/>
            <person name="Schwarz E.M."/>
        </authorList>
    </citation>
    <scope>NUCLEOTIDE SEQUENCE [LARGE SCALE GENOMIC DNA]</scope>
    <source>
        <strain evidence="9 10">Aroian</strain>
        <tissue evidence="9">Whole animal</tissue>
    </source>
</reference>
<dbReference type="InterPro" id="IPR026770">
    <property type="entry name" value="RNase_K"/>
</dbReference>
<comment type="caution">
    <text evidence="9">The sequence shown here is derived from an EMBL/GenBank/DDBJ whole genome shotgun (WGS) entry which is preliminary data.</text>
</comment>
<evidence type="ECO:0000259" key="8">
    <source>
        <dbReference type="SMART" id="SM00735"/>
    </source>
</evidence>
<organism evidence="9 10">
    <name type="scientific">Necator americanus</name>
    <name type="common">Human hookworm</name>
    <dbReference type="NCBI Taxonomy" id="51031"/>
    <lineage>
        <taxon>Eukaryota</taxon>
        <taxon>Metazoa</taxon>
        <taxon>Ecdysozoa</taxon>
        <taxon>Nematoda</taxon>
        <taxon>Chromadorea</taxon>
        <taxon>Rhabditida</taxon>
        <taxon>Rhabditina</taxon>
        <taxon>Rhabditomorpha</taxon>
        <taxon>Strongyloidea</taxon>
        <taxon>Ancylostomatidae</taxon>
        <taxon>Bunostominae</taxon>
        <taxon>Necator</taxon>
    </lineage>
</organism>
<feature type="compositionally biased region" description="Low complexity" evidence="6">
    <location>
        <begin position="809"/>
        <end position="821"/>
    </location>
</feature>
<sequence>MACGPKCMAFLIFISLWGIIFLSILGGLYYNQSVGLFENLPGEDKNACSIGDWDCRKKHIVDLYHQNAYNCWIAAAGYAVVALLAVRKRPLEQLEFQMREVCVADVWVPAGIESHFRRETQIPFSYTKPNVKFLLRRAKLKMPKPISFNFGFRKPRAQPILECRQVDDWNTDMRSSMVLPLVKKESMAQPVHLQYNSPMPIYSRETAEEQYQQQIGSDPTPISTPIPMPSGDKHFDPSKSATLKFIKEGDEGHFGEHFFEQIASVEAPKQIPHQEPEWALYAREKSERARSRTPADPAQHHTPSMTPTHERHRPASYHERPRETTPREFVEKSRTFTHTNQPRWGPSYSQTLPFRRRVHSETRDTPGYEYGGMDFTKGMHFSSAPYDYTYEIRRSRADDTRSRFRPGYEFGGSDFGTGYVAGGPYHGHGPDPPRLRPHYSADPRSACNSYYAPNVDEVDANLLVGDTISNQKIRHEVRHINQNEFGTSFAPPSGFKRDHITVRRQEPPPGPVTFSLSANKARYGGSTGSLPTLSRERDFATQRQFYDDKEVTVQTLLNDDVLRKRERETTPVWHDHSLNKHEAWRNRSDPRLNRNQVFTNEPNWSRTVQQRRNAWEQKAYDTEARVNLPASAKVPPPQPPAWHNKAAKTHNVWQHAADTMSGMTQSYEPQRSYEPSYYQSGGDSQQYRSQYHEERHMQSQPSYQHSYQQRHEQQQQQQQQQQQHHHHQPVQYATSAPVQGYTSSQHTESHTTHSIPAPQTYITSGPIGGSNAEMQVNTGYNTNQIDYVRDHFDKYRAGPRYPGSHHEQSSQSNYSKSYSSSAQHQNVTQQSAIPLPPAGQTYSFSTETRSTAQGSGPVSNSANYQQSSYNQSSYSSEKSKPAPFERSHEASSYHKSVSMDTRSIPTAPPASLKGEKIGKMFASDETRNIPIHLTSSMSEASRTSFQKSSSSKEETRSVPIKPTHSEFKESYQRSESSKQETTRSIPVHSVGGNLQESHSTSFSSQTATQPLSVTAPQNYTTSSSYHSETHTNQPPVTMHSPGGSYRSYQSSHYSKQEKTTSTTTSQPPQTVIHTTNLPITKTTSYNYQQQSVPIQQPAPQVTQSSFTSHTEKKSTTGGGPPPQVSPMPPAQSNYEAQYHRHREETRREETSRPVSQLSQYSEQKHYKRNVEEKTETRTIPAATSIITSDANKSFTTQDVFNKREEMNETLPLGSISNTHANTQGEYRDVQGHDVSYKRETQTAVDPGKEYALLKEEEKRVVETDLEPGVISRHVTTKYYKKKTVTDTTTTTTPQ</sequence>
<proteinExistence type="inferred from homology"/>
<evidence type="ECO:0000256" key="5">
    <source>
        <dbReference type="ARBA" id="ARBA00023136"/>
    </source>
</evidence>
<feature type="transmembrane region" description="Helical" evidence="7">
    <location>
        <begin position="7"/>
        <end position="30"/>
    </location>
</feature>
<evidence type="ECO:0000256" key="4">
    <source>
        <dbReference type="ARBA" id="ARBA00022989"/>
    </source>
</evidence>
<feature type="compositionally biased region" description="Basic and acidic residues" evidence="6">
    <location>
        <begin position="1162"/>
        <end position="1175"/>
    </location>
</feature>
<feature type="compositionally biased region" description="Basic and acidic residues" evidence="6">
    <location>
        <begin position="877"/>
        <end position="892"/>
    </location>
</feature>
<feature type="compositionally biased region" description="Polar residues" evidence="6">
    <location>
        <begin position="732"/>
        <end position="741"/>
    </location>
</feature>
<feature type="compositionally biased region" description="Polar residues" evidence="6">
    <location>
        <begin position="1093"/>
        <end position="1108"/>
    </location>
</feature>
<feature type="domain" description="Zasp-like motif" evidence="8">
    <location>
        <begin position="189"/>
        <end position="214"/>
    </location>
</feature>
<feature type="compositionally biased region" description="Polar residues" evidence="6">
    <location>
        <begin position="840"/>
        <end position="858"/>
    </location>
</feature>
<evidence type="ECO:0000256" key="7">
    <source>
        <dbReference type="SAM" id="Phobius"/>
    </source>
</evidence>
<gene>
    <name evidence="9" type="primary">Necator_chrIV.g17210</name>
    <name evidence="9" type="ORF">RB195_003912</name>
</gene>
<feature type="compositionally biased region" description="Polar residues" evidence="6">
    <location>
        <begin position="677"/>
        <end position="689"/>
    </location>
</feature>
<keyword evidence="5 7" id="KW-0472">Membrane</keyword>
<evidence type="ECO:0000256" key="6">
    <source>
        <dbReference type="SAM" id="MobiDB-lite"/>
    </source>
</evidence>
<feature type="region of interest" description="Disordered" evidence="6">
    <location>
        <begin position="284"/>
        <end position="329"/>
    </location>
</feature>
<comment type="similarity">
    <text evidence="2">Belongs to the RNase K family.</text>
</comment>
<feature type="compositionally biased region" description="Polar residues" evidence="6">
    <location>
        <begin position="933"/>
        <end position="946"/>
    </location>
</feature>
<feature type="compositionally biased region" description="Polar residues" evidence="6">
    <location>
        <begin position="893"/>
        <end position="904"/>
    </location>
</feature>
<feature type="region of interest" description="Disordered" evidence="6">
    <location>
        <begin position="794"/>
        <end position="915"/>
    </location>
</feature>
<feature type="compositionally biased region" description="Polar residues" evidence="6">
    <location>
        <begin position="992"/>
        <end position="1018"/>
    </location>
</feature>
<keyword evidence="4 7" id="KW-1133">Transmembrane helix</keyword>
<dbReference type="SMART" id="SM00735">
    <property type="entry name" value="ZM"/>
    <property type="match status" value="1"/>
</dbReference>
<dbReference type="InterPro" id="IPR006643">
    <property type="entry name" value="Zasp-like_motif"/>
</dbReference>
<name>A0ABR1DRA5_NECAM</name>
<protein>
    <recommendedName>
        <fullName evidence="8">Zasp-like motif domain-containing protein</fullName>
    </recommendedName>
</protein>
<feature type="compositionally biased region" description="Polar residues" evidence="6">
    <location>
        <begin position="1152"/>
        <end position="1161"/>
    </location>
</feature>
<feature type="compositionally biased region" description="Pro residues" evidence="6">
    <location>
        <begin position="1119"/>
        <end position="1129"/>
    </location>
</feature>
<dbReference type="Proteomes" id="UP001303046">
    <property type="component" value="Unassembled WGS sequence"/>
</dbReference>
<feature type="compositionally biased region" description="Low complexity" evidence="6">
    <location>
        <begin position="859"/>
        <end position="876"/>
    </location>
</feature>
<feature type="compositionally biased region" description="Basic and acidic residues" evidence="6">
    <location>
        <begin position="316"/>
        <end position="329"/>
    </location>
</feature>
<keyword evidence="3 7" id="KW-0812">Transmembrane</keyword>
<evidence type="ECO:0000313" key="9">
    <source>
        <dbReference type="EMBL" id="KAK6752793.1"/>
    </source>
</evidence>
<feature type="compositionally biased region" description="Basic and acidic residues" evidence="6">
    <location>
        <begin position="963"/>
        <end position="981"/>
    </location>
</feature>
<dbReference type="EMBL" id="JAVFWL010000004">
    <property type="protein sequence ID" value="KAK6752793.1"/>
    <property type="molecule type" value="Genomic_DNA"/>
</dbReference>
<feature type="compositionally biased region" description="Polar residues" evidence="6">
    <location>
        <begin position="822"/>
        <end position="832"/>
    </location>
</feature>
<feature type="compositionally biased region" description="Low complexity" evidence="6">
    <location>
        <begin position="1059"/>
        <end position="1070"/>
    </location>
</feature>